<feature type="region of interest" description="Disordered" evidence="1">
    <location>
        <begin position="135"/>
        <end position="160"/>
    </location>
</feature>
<evidence type="ECO:0008006" key="4">
    <source>
        <dbReference type="Google" id="ProtNLM"/>
    </source>
</evidence>
<protein>
    <recommendedName>
        <fullName evidence="4">CD2 antigen cytoplasmic tail-binding protein 2</fullName>
    </recommendedName>
</protein>
<evidence type="ECO:0000256" key="1">
    <source>
        <dbReference type="SAM" id="MobiDB-lite"/>
    </source>
</evidence>
<evidence type="ECO:0000313" key="3">
    <source>
        <dbReference type="Proteomes" id="UP000734854"/>
    </source>
</evidence>
<proteinExistence type="predicted"/>
<dbReference type="PANTHER" id="PTHR13138">
    <property type="entry name" value="PROTEIN LIN1"/>
    <property type="match status" value="1"/>
</dbReference>
<sequence length="334" mass="37359">MKETRNPIQLTAFLLQPQHDLQEVFSFAYAAAFLLSFHLDYIFEDALESAQEHAHAALDDWILCRSIHATAGKKSDTLGLPNSSMIPATTSLNSFPTALLIFSSTPSNVALHSVPVTVVLIDSGLGDDHRQRQVKFPKGKKAKRVDADGIQDGNGEKKRWMDPSLAAKERSKRRNKMRESEVLGDQVDGLSGEVQYEDNTNFEDDGIQIEPFNLKQEREEGYFDANGNFVEYAKQNEIKDAWLDSVVVDTKLAGKFKPKASAEEAYDDLSSDDVGKIKRRIANALQPGETIIQALKRLKGPSTDKKAKMLETSKWIFDQLTEDAMKLMENGEYS</sequence>
<reference evidence="2 3" key="1">
    <citation type="submission" date="2020-08" db="EMBL/GenBank/DDBJ databases">
        <title>Plant Genome Project.</title>
        <authorList>
            <person name="Zhang R.-G."/>
        </authorList>
    </citation>
    <scope>NUCLEOTIDE SEQUENCE [LARGE SCALE GENOMIC DNA]</scope>
    <source>
        <tissue evidence="2">Rhizome</tissue>
    </source>
</reference>
<dbReference type="InterPro" id="IPR039905">
    <property type="entry name" value="CD2BP2/Lin1"/>
</dbReference>
<organism evidence="2 3">
    <name type="scientific">Zingiber officinale</name>
    <name type="common">Ginger</name>
    <name type="synonym">Amomum zingiber</name>
    <dbReference type="NCBI Taxonomy" id="94328"/>
    <lineage>
        <taxon>Eukaryota</taxon>
        <taxon>Viridiplantae</taxon>
        <taxon>Streptophyta</taxon>
        <taxon>Embryophyta</taxon>
        <taxon>Tracheophyta</taxon>
        <taxon>Spermatophyta</taxon>
        <taxon>Magnoliopsida</taxon>
        <taxon>Liliopsida</taxon>
        <taxon>Zingiberales</taxon>
        <taxon>Zingiberaceae</taxon>
        <taxon>Zingiber</taxon>
    </lineage>
</organism>
<dbReference type="GO" id="GO:0005682">
    <property type="term" value="C:U5 snRNP"/>
    <property type="evidence" value="ECO:0007669"/>
    <property type="project" value="InterPro"/>
</dbReference>
<dbReference type="AlphaFoldDB" id="A0A8J5FUJ8"/>
<dbReference type="PANTHER" id="PTHR13138:SF3">
    <property type="entry name" value="CD2 ANTIGEN CYTOPLASMIC TAIL-BINDING PROTEIN 2"/>
    <property type="match status" value="1"/>
</dbReference>
<gene>
    <name evidence="2" type="ORF">ZIOFF_042331</name>
</gene>
<dbReference type="EMBL" id="JACMSC010000012">
    <property type="protein sequence ID" value="KAG6494571.1"/>
    <property type="molecule type" value="Genomic_DNA"/>
</dbReference>
<accession>A0A8J5FUJ8</accession>
<dbReference type="Proteomes" id="UP000734854">
    <property type="component" value="Unassembled WGS sequence"/>
</dbReference>
<keyword evidence="3" id="KW-1185">Reference proteome</keyword>
<evidence type="ECO:0000313" key="2">
    <source>
        <dbReference type="EMBL" id="KAG6494571.1"/>
    </source>
</evidence>
<name>A0A8J5FUJ8_ZINOF</name>
<comment type="caution">
    <text evidence="2">The sequence shown here is derived from an EMBL/GenBank/DDBJ whole genome shotgun (WGS) entry which is preliminary data.</text>
</comment>